<proteinExistence type="predicted"/>
<evidence type="ECO:0000256" key="1">
    <source>
        <dbReference type="SAM" id="MobiDB-lite"/>
    </source>
</evidence>
<dbReference type="GeneID" id="37641961"/>
<gene>
    <name evidence="2" type="ORF">AArcMg_1472</name>
</gene>
<dbReference type="AlphaFoldDB" id="A0A346PPP0"/>
<organism evidence="2 3">
    <name type="scientific">Natrarchaeobaculum sulfurireducens</name>
    <dbReference type="NCBI Taxonomy" id="2044521"/>
    <lineage>
        <taxon>Archaea</taxon>
        <taxon>Methanobacteriati</taxon>
        <taxon>Methanobacteriota</taxon>
        <taxon>Stenosarchaea group</taxon>
        <taxon>Halobacteria</taxon>
        <taxon>Halobacteriales</taxon>
        <taxon>Natrialbaceae</taxon>
        <taxon>Natrarchaeobaculum</taxon>
    </lineage>
</organism>
<dbReference type="Proteomes" id="UP000258613">
    <property type="component" value="Chromosome"/>
</dbReference>
<dbReference type="KEGG" id="nag:AArcMg_1472"/>
<evidence type="ECO:0000313" key="2">
    <source>
        <dbReference type="EMBL" id="AXR81485.1"/>
    </source>
</evidence>
<evidence type="ECO:0000313" key="3">
    <source>
        <dbReference type="Proteomes" id="UP000258613"/>
    </source>
</evidence>
<feature type="compositionally biased region" description="Basic and acidic residues" evidence="1">
    <location>
        <begin position="106"/>
        <end position="116"/>
    </location>
</feature>
<keyword evidence="3" id="KW-1185">Reference proteome</keyword>
<dbReference type="RefSeq" id="WP_117368156.1">
    <property type="nucleotide sequence ID" value="NZ_CP027033.1"/>
</dbReference>
<feature type="region of interest" description="Disordered" evidence="1">
    <location>
        <begin position="80"/>
        <end position="116"/>
    </location>
</feature>
<reference evidence="3" key="1">
    <citation type="submission" date="2018-02" db="EMBL/GenBank/DDBJ databases">
        <title>Phenotypic and genomic properties of facultatively anaerobic sulfur-reducing natronoarchaea from hypersaline soda lakes.</title>
        <authorList>
            <person name="Sorokin D.Y."/>
            <person name="Kublanov I.V."/>
            <person name="Roman P."/>
            <person name="Sinninghe Damste J.S."/>
            <person name="Golyshin P.N."/>
            <person name="Rojo D."/>
            <person name="Ciordia S."/>
            <person name="Mena M.D.C."/>
            <person name="Ferrer M."/>
            <person name="Messina E."/>
            <person name="Smedile F."/>
            <person name="La Spada G."/>
            <person name="La Cono V."/>
            <person name="Yakimov M.M."/>
        </authorList>
    </citation>
    <scope>NUCLEOTIDE SEQUENCE [LARGE SCALE GENOMIC DNA]</scope>
    <source>
        <strain evidence="3">AArc-Mg</strain>
    </source>
</reference>
<dbReference type="EMBL" id="CP027033">
    <property type="protein sequence ID" value="AXR81485.1"/>
    <property type="molecule type" value="Genomic_DNA"/>
</dbReference>
<feature type="compositionally biased region" description="Polar residues" evidence="1">
    <location>
        <begin position="80"/>
        <end position="95"/>
    </location>
</feature>
<name>A0A346PPP0_9EURY</name>
<protein>
    <submittedName>
        <fullName evidence="2">Uncharacterized protein</fullName>
    </submittedName>
</protein>
<sequence length="116" mass="12855">MATELPDAGYDDLRDHVQDSWSHIELQDDDDEQVTRIEIDDDDRASWSEDGDIRTVTVTVSGSDDDIDTPVTVESTHLFNTETGGDSLSNDSFSGATLEEDGDELTVEHEVQIPQQ</sequence>
<accession>A0A346PPP0</accession>